<protein>
    <submittedName>
        <fullName evidence="1">Uncharacterized protein</fullName>
    </submittedName>
</protein>
<organism evidence="1 2">
    <name type="scientific">Brassica cretica</name>
    <name type="common">Mustard</name>
    <dbReference type="NCBI Taxonomy" id="69181"/>
    <lineage>
        <taxon>Eukaryota</taxon>
        <taxon>Viridiplantae</taxon>
        <taxon>Streptophyta</taxon>
        <taxon>Embryophyta</taxon>
        <taxon>Tracheophyta</taxon>
        <taxon>Spermatophyta</taxon>
        <taxon>Magnoliopsida</taxon>
        <taxon>eudicotyledons</taxon>
        <taxon>Gunneridae</taxon>
        <taxon>Pentapetalae</taxon>
        <taxon>rosids</taxon>
        <taxon>malvids</taxon>
        <taxon>Brassicales</taxon>
        <taxon>Brassicaceae</taxon>
        <taxon>Brassiceae</taxon>
        <taxon>Brassica</taxon>
    </lineage>
</organism>
<dbReference type="EMBL" id="QGKV02002055">
    <property type="protein sequence ID" value="KAF3495415.1"/>
    <property type="molecule type" value="Genomic_DNA"/>
</dbReference>
<evidence type="ECO:0000313" key="2">
    <source>
        <dbReference type="Proteomes" id="UP000266723"/>
    </source>
</evidence>
<gene>
    <name evidence="1" type="ORF">DY000_02058009</name>
</gene>
<comment type="caution">
    <text evidence="1">The sequence shown here is derived from an EMBL/GenBank/DDBJ whole genome shotgun (WGS) entry which is preliminary data.</text>
</comment>
<sequence length="117" mass="13303">MVVTYDGPIDYRPQFVLGDLEDCPVPKRYDALRVHAAAVAGLKLLGFEVHVKFEAAVALSWNISFENMLRLHATDIPFVSADPEFGGHNAADKKFKKLMHIWIEDWAHRGKSHTFRI</sequence>
<keyword evidence="2" id="KW-1185">Reference proteome</keyword>
<reference evidence="1 2" key="1">
    <citation type="journal article" date="2020" name="BMC Genomics">
        <title>Intraspecific diversification of the crop wild relative Brassica cretica Lam. using demographic model selection.</title>
        <authorList>
            <person name="Kioukis A."/>
            <person name="Michalopoulou V.A."/>
            <person name="Briers L."/>
            <person name="Pirintsos S."/>
            <person name="Studholme D.J."/>
            <person name="Pavlidis P."/>
            <person name="Sarris P.F."/>
        </authorList>
    </citation>
    <scope>NUCLEOTIDE SEQUENCE [LARGE SCALE GENOMIC DNA]</scope>
    <source>
        <strain evidence="2">cv. PFS-1207/04</strain>
    </source>
</reference>
<dbReference type="Proteomes" id="UP000266723">
    <property type="component" value="Unassembled WGS sequence"/>
</dbReference>
<evidence type="ECO:0000313" key="1">
    <source>
        <dbReference type="EMBL" id="KAF3495415.1"/>
    </source>
</evidence>
<name>A0ABQ7ACT2_BRACR</name>
<accession>A0ABQ7ACT2</accession>
<proteinExistence type="predicted"/>